<protein>
    <submittedName>
        <fullName evidence="1">Uncharacterized protein</fullName>
    </submittedName>
</protein>
<dbReference type="AlphaFoldDB" id="A0A645FKU7"/>
<proteinExistence type="predicted"/>
<name>A0A645FKU7_9ZZZZ</name>
<gene>
    <name evidence="1" type="ORF">SDC9_161612</name>
</gene>
<comment type="caution">
    <text evidence="1">The sequence shown here is derived from an EMBL/GenBank/DDBJ whole genome shotgun (WGS) entry which is preliminary data.</text>
</comment>
<dbReference type="EMBL" id="VSSQ01060890">
    <property type="protein sequence ID" value="MPN14286.1"/>
    <property type="molecule type" value="Genomic_DNA"/>
</dbReference>
<accession>A0A645FKU7</accession>
<sequence length="167" mass="18376">MIRVAKRNGSAGGNQSDLRLGDVLNGRIGINAVEFRHRIFGNELFALHLLNQHVNGPLGTSFRNKLIDTDSLGEESIGFRVQFCAGNILLCELYNCGKSFSHTGSGVRSLNDVYLLAEYVNTRVFFVHGGKGFHLELRFDIGCNGGRSHTITSGIEGRSADHEIRIE</sequence>
<evidence type="ECO:0000313" key="1">
    <source>
        <dbReference type="EMBL" id="MPN14286.1"/>
    </source>
</evidence>
<reference evidence="1" key="1">
    <citation type="submission" date="2019-08" db="EMBL/GenBank/DDBJ databases">
        <authorList>
            <person name="Kucharzyk K."/>
            <person name="Murdoch R.W."/>
            <person name="Higgins S."/>
            <person name="Loffler F."/>
        </authorList>
    </citation>
    <scope>NUCLEOTIDE SEQUENCE</scope>
</reference>
<organism evidence="1">
    <name type="scientific">bioreactor metagenome</name>
    <dbReference type="NCBI Taxonomy" id="1076179"/>
    <lineage>
        <taxon>unclassified sequences</taxon>
        <taxon>metagenomes</taxon>
        <taxon>ecological metagenomes</taxon>
    </lineage>
</organism>